<dbReference type="GO" id="GO:0005886">
    <property type="term" value="C:plasma membrane"/>
    <property type="evidence" value="ECO:0007669"/>
    <property type="project" value="UniProtKB-SubCell"/>
</dbReference>
<dbReference type="AlphaFoldDB" id="A0A077PMJ1"/>
<dbReference type="Pfam" id="PF07690">
    <property type="entry name" value="MFS_1"/>
    <property type="match status" value="1"/>
</dbReference>
<feature type="transmembrane region" description="Helical" evidence="6">
    <location>
        <begin position="54"/>
        <end position="74"/>
    </location>
</feature>
<evidence type="ECO:0000256" key="4">
    <source>
        <dbReference type="ARBA" id="ARBA00022989"/>
    </source>
</evidence>
<organism evidence="8">
    <name type="scientific">Xenorhabdus bovienii str. kraussei Becker Underwood</name>
    <dbReference type="NCBI Taxonomy" id="1398204"/>
    <lineage>
        <taxon>Bacteria</taxon>
        <taxon>Pseudomonadati</taxon>
        <taxon>Pseudomonadota</taxon>
        <taxon>Gammaproteobacteria</taxon>
        <taxon>Enterobacterales</taxon>
        <taxon>Morganellaceae</taxon>
        <taxon>Xenorhabdus</taxon>
    </lineage>
</organism>
<dbReference type="PANTHER" id="PTHR43124:SF3">
    <property type="entry name" value="CHLORAMPHENICOL EFFLUX PUMP RV0191"/>
    <property type="match status" value="1"/>
</dbReference>
<feature type="transmembrane region" description="Helical" evidence="6">
    <location>
        <begin position="215"/>
        <end position="238"/>
    </location>
</feature>
<feature type="transmembrane region" description="Helical" evidence="6">
    <location>
        <begin position="86"/>
        <end position="105"/>
    </location>
</feature>
<dbReference type="PANTHER" id="PTHR43124">
    <property type="entry name" value="PURINE EFFLUX PUMP PBUE"/>
    <property type="match status" value="1"/>
</dbReference>
<feature type="transmembrane region" description="Helical" evidence="6">
    <location>
        <begin position="343"/>
        <end position="361"/>
    </location>
</feature>
<dbReference type="RefSeq" id="WP_038194214.1">
    <property type="nucleotide sequence ID" value="NZ_CAWLXS010000103.1"/>
</dbReference>
<name>A0A077PMJ1_XENBV</name>
<evidence type="ECO:0000256" key="6">
    <source>
        <dbReference type="SAM" id="Phobius"/>
    </source>
</evidence>
<dbReference type="EMBL" id="CBSZ010000008">
    <property type="protein sequence ID" value="CDH22278.1"/>
    <property type="molecule type" value="Genomic_DNA"/>
</dbReference>
<feature type="transmembrane region" description="Helical" evidence="6">
    <location>
        <begin position="367"/>
        <end position="387"/>
    </location>
</feature>
<feature type="transmembrane region" description="Helical" evidence="6">
    <location>
        <begin position="144"/>
        <end position="166"/>
    </location>
</feature>
<evidence type="ECO:0000256" key="3">
    <source>
        <dbReference type="ARBA" id="ARBA00022692"/>
    </source>
</evidence>
<feature type="transmembrane region" description="Helical" evidence="6">
    <location>
        <begin position="253"/>
        <end position="273"/>
    </location>
</feature>
<evidence type="ECO:0000256" key="1">
    <source>
        <dbReference type="ARBA" id="ARBA00004651"/>
    </source>
</evidence>
<comment type="caution">
    <text evidence="8">The sequence shown here is derived from an EMBL/GenBank/DDBJ whole genome shotgun (WGS) entry which is preliminary data.</text>
</comment>
<evidence type="ECO:0000259" key="7">
    <source>
        <dbReference type="PROSITE" id="PS50850"/>
    </source>
</evidence>
<dbReference type="SUPFAM" id="SSF103473">
    <property type="entry name" value="MFS general substrate transporter"/>
    <property type="match status" value="1"/>
</dbReference>
<feature type="transmembrane region" description="Helical" evidence="6">
    <location>
        <begin position="172"/>
        <end position="194"/>
    </location>
</feature>
<feature type="transmembrane region" description="Helical" evidence="6">
    <location>
        <begin position="21"/>
        <end position="42"/>
    </location>
</feature>
<dbReference type="Gene3D" id="1.20.1250.20">
    <property type="entry name" value="MFS general substrate transporter like domains"/>
    <property type="match status" value="1"/>
</dbReference>
<dbReference type="GO" id="GO:0022857">
    <property type="term" value="F:transmembrane transporter activity"/>
    <property type="evidence" value="ECO:0007669"/>
    <property type="project" value="InterPro"/>
</dbReference>
<comment type="subcellular location">
    <subcellularLocation>
        <location evidence="1">Cell membrane</location>
        <topology evidence="1">Multi-pass membrane protein</topology>
    </subcellularLocation>
</comment>
<reference evidence="8" key="1">
    <citation type="submission" date="2013-07" db="EMBL/GenBank/DDBJ databases">
        <title>Sub-species coevolution in mutualistic symbiosis.</title>
        <authorList>
            <person name="Murfin K."/>
            <person name="Klassen J."/>
            <person name="Lee M."/>
            <person name="Forst S."/>
            <person name="Stock P."/>
            <person name="Goodrich-Blair H."/>
        </authorList>
    </citation>
    <scope>NUCLEOTIDE SEQUENCE [LARGE SCALE GENOMIC DNA]</scope>
    <source>
        <strain evidence="8">Kraussei Becker Underwood</strain>
    </source>
</reference>
<dbReference type="InterPro" id="IPR011701">
    <property type="entry name" value="MFS"/>
</dbReference>
<dbReference type="InterPro" id="IPR050189">
    <property type="entry name" value="MFS_Efflux_Transporters"/>
</dbReference>
<feature type="transmembrane region" description="Helical" evidence="6">
    <location>
        <begin position="304"/>
        <end position="323"/>
    </location>
</feature>
<dbReference type="PROSITE" id="PS50850">
    <property type="entry name" value="MFS"/>
    <property type="match status" value="1"/>
</dbReference>
<evidence type="ECO:0000313" key="8">
    <source>
        <dbReference type="EMBL" id="CDH22278.1"/>
    </source>
</evidence>
<feature type="transmembrane region" description="Helical" evidence="6">
    <location>
        <begin position="280"/>
        <end position="298"/>
    </location>
</feature>
<dbReference type="CDD" id="cd17324">
    <property type="entry name" value="MFS_NepI_like"/>
    <property type="match status" value="1"/>
</dbReference>
<dbReference type="HOGENOM" id="CLU_001265_61_1_6"/>
<keyword evidence="3 6" id="KW-0812">Transmembrane</keyword>
<keyword evidence="4 6" id="KW-1133">Transmembrane helix</keyword>
<feature type="transmembrane region" description="Helical" evidence="6">
    <location>
        <begin position="111"/>
        <end position="132"/>
    </location>
</feature>
<gene>
    <name evidence="8" type="ORF">XBKB1_1050002</name>
</gene>
<dbReference type="InterPro" id="IPR036259">
    <property type="entry name" value="MFS_trans_sf"/>
</dbReference>
<feature type="domain" description="Major facilitator superfamily (MFS) profile" evidence="7">
    <location>
        <begin position="20"/>
        <end position="392"/>
    </location>
</feature>
<dbReference type="InterPro" id="IPR020846">
    <property type="entry name" value="MFS_dom"/>
</dbReference>
<evidence type="ECO:0000256" key="5">
    <source>
        <dbReference type="ARBA" id="ARBA00023136"/>
    </source>
</evidence>
<protein>
    <submittedName>
        <fullName evidence="8">MFS transporter</fullName>
    </submittedName>
</protein>
<keyword evidence="5 6" id="KW-0472">Membrane</keyword>
<sequence length="401" mass="42213">MHEKTSELLGTASERLPISGLLALAMTGFIAILTETLPAGLLPQIGMGLGVSEALAGQLVTLYALGSLLAAIPLTAATRGWRRRPVLLLAIGGFLIFNTITALSSNYFLTLIARFLAGVAAGLAWGLLAGYARRMVPVSLQGRAMAVAMVGTPIALSLGVPVGTWVGNLIGWRGTFAIMSGLTVMLVVWVMLKLPDFPGQSSDRRIPVHKVFTTAGVRPVLFVILFWMLAHNILYTYIAPFLVPAGLSNRVDFILLVFGVAALLGIWIIGLLVDRYLRTLVLLSLSVFALIAIMLGFGGKVSSVIYLSVALWGLTFGGAATLLQTASADAAGDGADVAQSMVVTAWNLAIAGGGIIGGILLETSGVSSFPWAICILLLIGLIVAWQAKKHGFPHSRQASLR</sequence>
<keyword evidence="2" id="KW-1003">Cell membrane</keyword>
<proteinExistence type="predicted"/>
<dbReference type="Proteomes" id="UP000028493">
    <property type="component" value="Unassembled WGS sequence"/>
</dbReference>
<evidence type="ECO:0000256" key="2">
    <source>
        <dbReference type="ARBA" id="ARBA00022475"/>
    </source>
</evidence>
<accession>A0A077PMJ1</accession>